<dbReference type="RefSeq" id="WP_206870566.1">
    <property type="nucleotide sequence ID" value="NZ_BMBA01000002.1"/>
</dbReference>
<dbReference type="PROSITE" id="PS51725">
    <property type="entry name" value="ABM"/>
    <property type="match status" value="1"/>
</dbReference>
<feature type="domain" description="ABM" evidence="1">
    <location>
        <begin position="2"/>
        <end position="91"/>
    </location>
</feature>
<dbReference type="Gene3D" id="3.30.70.100">
    <property type="match status" value="1"/>
</dbReference>
<organism evidence="2 3">
    <name type="scientific">Clostridium zeae</name>
    <dbReference type="NCBI Taxonomy" id="2759022"/>
    <lineage>
        <taxon>Bacteria</taxon>
        <taxon>Bacillati</taxon>
        <taxon>Bacillota</taxon>
        <taxon>Clostridia</taxon>
        <taxon>Eubacteriales</taxon>
        <taxon>Clostridiaceae</taxon>
        <taxon>Clostridium</taxon>
    </lineage>
</organism>
<sequence>MIVKSVTFYIKSEYIKKFIEATLENQSNSIKEEGIKTFDFLQDSENESKFLLYEVYESENAMEEHLETEHFKKWINTVEGYFVSPRERNVYIPVSK</sequence>
<evidence type="ECO:0000259" key="1">
    <source>
        <dbReference type="PROSITE" id="PS51725"/>
    </source>
</evidence>
<dbReference type="InterPro" id="IPR007138">
    <property type="entry name" value="ABM_dom"/>
</dbReference>
<dbReference type="PANTHER" id="PTHR33336">
    <property type="entry name" value="QUINOL MONOOXYGENASE YGIN-RELATED"/>
    <property type="match status" value="1"/>
</dbReference>
<keyword evidence="3" id="KW-1185">Reference proteome</keyword>
<evidence type="ECO:0000313" key="2">
    <source>
        <dbReference type="EMBL" id="GFZ32312.1"/>
    </source>
</evidence>
<protein>
    <recommendedName>
        <fullName evidence="1">ABM domain-containing protein</fullName>
    </recommendedName>
</protein>
<dbReference type="InterPro" id="IPR050744">
    <property type="entry name" value="AI-2_Isomerase_LsrG"/>
</dbReference>
<dbReference type="SUPFAM" id="SSF54909">
    <property type="entry name" value="Dimeric alpha+beta barrel"/>
    <property type="match status" value="1"/>
</dbReference>
<gene>
    <name evidence="2" type="ORF">CSC2_28380</name>
</gene>
<dbReference type="Pfam" id="PF03992">
    <property type="entry name" value="ABM"/>
    <property type="match status" value="1"/>
</dbReference>
<reference evidence="2 3" key="1">
    <citation type="journal article" date="2021" name="Int. J. Syst. Evol. Microbiol.">
        <title>Clostridium zeae sp. nov., isolated from corn silage.</title>
        <authorList>
            <person name="Kobayashi H."/>
            <person name="Tanizawa Y."/>
            <person name="Yagura M."/>
            <person name="Sakamoto M."/>
            <person name="Ohkuma M."/>
            <person name="Tohno M."/>
        </authorList>
    </citation>
    <scope>NUCLEOTIDE SEQUENCE [LARGE SCALE GENOMIC DNA]</scope>
    <source>
        <strain evidence="2 3">CSC2</strain>
    </source>
</reference>
<name>A0ABQ1EBX7_9CLOT</name>
<comment type="caution">
    <text evidence="2">The sequence shown here is derived from an EMBL/GenBank/DDBJ whole genome shotgun (WGS) entry which is preliminary data.</text>
</comment>
<dbReference type="PANTHER" id="PTHR33336:SF3">
    <property type="entry name" value="ABM DOMAIN-CONTAINING PROTEIN"/>
    <property type="match status" value="1"/>
</dbReference>
<evidence type="ECO:0000313" key="3">
    <source>
        <dbReference type="Proteomes" id="UP000663802"/>
    </source>
</evidence>
<dbReference type="EMBL" id="BMBA01000002">
    <property type="protein sequence ID" value="GFZ32312.1"/>
    <property type="molecule type" value="Genomic_DNA"/>
</dbReference>
<dbReference type="InterPro" id="IPR011008">
    <property type="entry name" value="Dimeric_a/b-barrel"/>
</dbReference>
<proteinExistence type="predicted"/>
<accession>A0ABQ1EBX7</accession>
<dbReference type="Proteomes" id="UP000663802">
    <property type="component" value="Unassembled WGS sequence"/>
</dbReference>